<dbReference type="PIRSF" id="PIRSF015897">
    <property type="entry name" value="PRIB5"/>
    <property type="match status" value="1"/>
</dbReference>
<evidence type="ECO:0000313" key="1">
    <source>
        <dbReference type="Proteomes" id="UP000827889"/>
    </source>
</evidence>
<dbReference type="SMART" id="SM00855">
    <property type="entry name" value="PGAM"/>
    <property type="match status" value="1"/>
</dbReference>
<dbReference type="InterPro" id="IPR012398">
    <property type="entry name" value="PRIB5"/>
</dbReference>
<dbReference type="InterPro" id="IPR013078">
    <property type="entry name" value="His_Pase_superF_clade-1"/>
</dbReference>
<proteinExistence type="predicted"/>
<dbReference type="InterPro" id="IPR029033">
    <property type="entry name" value="His_PPase_superfam"/>
</dbReference>
<reference evidence="2" key="1">
    <citation type="submission" date="2025-08" db="UniProtKB">
        <authorList>
            <consortium name="RefSeq"/>
        </authorList>
    </citation>
    <scope>IDENTIFICATION</scope>
    <source>
        <tissue evidence="2">Leaf</tissue>
    </source>
</reference>
<accession>A0ABM3H5E1</accession>
<dbReference type="PANTHER" id="PTHR16469">
    <property type="entry name" value="UBIQUITIN-ASSOCIATED AND SH3 DOMAIN-CONTAINING BA-RELATED"/>
    <property type="match status" value="1"/>
</dbReference>
<protein>
    <submittedName>
        <fullName evidence="2">Uncharacterized protein LOC115731515 isoform X2</fullName>
    </submittedName>
</protein>
<dbReference type="SUPFAM" id="SSF53254">
    <property type="entry name" value="Phosphoglycerate mutase-like"/>
    <property type="match status" value="1"/>
</dbReference>
<dbReference type="RefSeq" id="XP_048131834.1">
    <property type="nucleotide sequence ID" value="XM_048275877.1"/>
</dbReference>
<organism evidence="1 2">
    <name type="scientific">Rhodamnia argentea</name>
    <dbReference type="NCBI Taxonomy" id="178133"/>
    <lineage>
        <taxon>Eukaryota</taxon>
        <taxon>Viridiplantae</taxon>
        <taxon>Streptophyta</taxon>
        <taxon>Embryophyta</taxon>
        <taxon>Tracheophyta</taxon>
        <taxon>Spermatophyta</taxon>
        <taxon>Magnoliopsida</taxon>
        <taxon>eudicotyledons</taxon>
        <taxon>Gunneridae</taxon>
        <taxon>Pentapetalae</taxon>
        <taxon>rosids</taxon>
        <taxon>malvids</taxon>
        <taxon>Myrtales</taxon>
        <taxon>Myrtaceae</taxon>
        <taxon>Myrtoideae</taxon>
        <taxon>Myrteae</taxon>
        <taxon>Australasian group</taxon>
        <taxon>Rhodamnia</taxon>
    </lineage>
</organism>
<dbReference type="CDD" id="cd07040">
    <property type="entry name" value="HP"/>
    <property type="match status" value="1"/>
</dbReference>
<sequence>MSPLIVRPEQCQHVLVMRHGERADDGADKSWWTMVPNPWDAPLTDAGRARALETGRKLRDQLGFPIHRVVVSPFRRCVETAQQLISGLFPVDAGNLDNGNSANSSASRIKVSIEYGMCEMMNDVALWYHPTDRDSWGFDMKKLEASFPTGVVDFKPHRVFKELPRWGESESGAKDRYLLTIHSLVDKYPEENLLFVTHGEGVKVTASTYWKEARGHKIRPDYFGYAHLERDIVRNGDSFTANRFKIATNPDETGINREPLRHA</sequence>
<dbReference type="GeneID" id="115731515"/>
<gene>
    <name evidence="2" type="primary">LOC115731515</name>
</gene>
<evidence type="ECO:0000313" key="2">
    <source>
        <dbReference type="RefSeq" id="XP_048131834.1"/>
    </source>
</evidence>
<keyword evidence="1" id="KW-1185">Reference proteome</keyword>
<dbReference type="Gene3D" id="3.40.50.1240">
    <property type="entry name" value="Phosphoglycerate mutase-like"/>
    <property type="match status" value="1"/>
</dbReference>
<dbReference type="PANTHER" id="PTHR16469:SF27">
    <property type="entry name" value="UBIQUITIN-ASSOCIATED AND SH3 DOMAIN-CONTAINING BA-RELATED"/>
    <property type="match status" value="1"/>
</dbReference>
<dbReference type="InterPro" id="IPR051710">
    <property type="entry name" value="Phosphatase_SH3-domain"/>
</dbReference>
<dbReference type="Proteomes" id="UP000827889">
    <property type="component" value="Chromosome 3"/>
</dbReference>
<name>A0ABM3H5E1_9MYRT</name>
<dbReference type="Pfam" id="PF00300">
    <property type="entry name" value="His_Phos_1"/>
    <property type="match status" value="1"/>
</dbReference>